<evidence type="ECO:0000256" key="1">
    <source>
        <dbReference type="SAM" id="SignalP"/>
    </source>
</evidence>
<dbReference type="Proteomes" id="UP000008372">
    <property type="component" value="Unassembled WGS sequence"/>
</dbReference>
<organism evidence="2 3">
    <name type="scientific">Paraglaciecola agarilytica NO2</name>
    <dbReference type="NCBI Taxonomy" id="1125747"/>
    <lineage>
        <taxon>Bacteria</taxon>
        <taxon>Pseudomonadati</taxon>
        <taxon>Pseudomonadota</taxon>
        <taxon>Gammaproteobacteria</taxon>
        <taxon>Alteromonadales</taxon>
        <taxon>Alteromonadaceae</taxon>
        <taxon>Paraglaciecola</taxon>
    </lineage>
</organism>
<name>A0ABQ0I5X4_9ALTE</name>
<keyword evidence="3" id="KW-1185">Reference proteome</keyword>
<gene>
    <name evidence="2" type="ORF">GAGA_1879</name>
</gene>
<accession>A0ABQ0I5X4</accession>
<keyword evidence="1" id="KW-0732">Signal</keyword>
<feature type="signal peptide" evidence="1">
    <location>
        <begin position="1"/>
        <end position="23"/>
    </location>
</feature>
<proteinExistence type="predicted"/>
<reference evidence="2 3" key="1">
    <citation type="journal article" date="2014" name="Environ. Microbiol.">
        <title>Comparative genomics of the marine bacterial genus Glaciecola reveals the high degree of genomic diversity and genomic characteristic for cold adaptation.</title>
        <authorList>
            <person name="Qin Q.L."/>
            <person name="Xie B.B."/>
            <person name="Yu Y."/>
            <person name="Shu Y.L."/>
            <person name="Rong J.C."/>
            <person name="Zhang Y.J."/>
            <person name="Zhao D.L."/>
            <person name="Chen X.L."/>
            <person name="Zhang X.Y."/>
            <person name="Chen B."/>
            <person name="Zhou B.C."/>
            <person name="Zhang Y.Z."/>
        </authorList>
    </citation>
    <scope>NUCLEOTIDE SEQUENCE [LARGE SCALE GENOMIC DNA]</scope>
    <source>
        <strain evidence="2 3">NO2</strain>
    </source>
</reference>
<comment type="caution">
    <text evidence="2">The sequence shown here is derived from an EMBL/GenBank/DDBJ whole genome shotgun (WGS) entry which is preliminary data.</text>
</comment>
<evidence type="ECO:0000313" key="3">
    <source>
        <dbReference type="Proteomes" id="UP000008372"/>
    </source>
</evidence>
<dbReference type="RefSeq" id="WP_008303480.1">
    <property type="nucleotide sequence ID" value="NZ_BAEK01000032.1"/>
</dbReference>
<dbReference type="EMBL" id="BAEK01000032">
    <property type="protein sequence ID" value="GAC04734.1"/>
    <property type="molecule type" value="Genomic_DNA"/>
</dbReference>
<evidence type="ECO:0000313" key="2">
    <source>
        <dbReference type="EMBL" id="GAC04734.1"/>
    </source>
</evidence>
<protein>
    <submittedName>
        <fullName evidence="2">Uncharacterized protein</fullName>
    </submittedName>
</protein>
<sequence>MKILIKSVLIAFLSLTSQQNVIANEDYTIDSDKILVTVVLKHQQDKSLTELQQKMDENRFWQSFPPKGAEIDSWYVMMGLGQVITVKIHPKDLRTLNLAIEKSAWGIFDTDIYPTYEFKGIAASIKAKKVASDSQKRGN</sequence>
<feature type="chain" id="PRO_5046261767" evidence="1">
    <location>
        <begin position="24"/>
        <end position="139"/>
    </location>
</feature>